<dbReference type="AlphaFoldDB" id="A0A4D7B0J8"/>
<dbReference type="InterPro" id="IPR037523">
    <property type="entry name" value="VOC_core"/>
</dbReference>
<feature type="domain" description="VOC" evidence="1">
    <location>
        <begin position="12"/>
        <end position="125"/>
    </location>
</feature>
<dbReference type="InterPro" id="IPR029068">
    <property type="entry name" value="Glyas_Bleomycin-R_OHBP_Dase"/>
</dbReference>
<name>A0A4D7B0J8_9HYPH</name>
<sequence>MTDTLNRIPIEQLRYVRLGTADLNGATDFAQRILGLQLVNRTETEAYFRSDYRDHTLVYVAGDPSHQAVGFELRDPETLDRAVAALEAQGFMVGRDDGEGAQRRKARRLASFRMPGGYDVELVVRPLQSGWRYHGPRDAGMTGLEGVALRGAPDASDQDVWTRLLSGAVSDWVGEAAYIRFDEAHHRIAVHPSEGRGVLAVEFGVEDVDLIMQNAYFLRAAQVRIVDGPGRRPFSNQLFVTFAGPDGVLFSYVCEGERFDGARRARQFPRARGSFCAWGSETAIAEYQ</sequence>
<feature type="domain" description="VOC" evidence="1">
    <location>
        <begin position="143"/>
        <end position="255"/>
    </location>
</feature>
<dbReference type="PROSITE" id="PS51819">
    <property type="entry name" value="VOC"/>
    <property type="match status" value="2"/>
</dbReference>
<evidence type="ECO:0000313" key="3">
    <source>
        <dbReference type="Proteomes" id="UP000298781"/>
    </source>
</evidence>
<dbReference type="RefSeq" id="WP_136962609.1">
    <property type="nucleotide sequence ID" value="NZ_CP039690.1"/>
</dbReference>
<dbReference type="Pfam" id="PF00903">
    <property type="entry name" value="Glyoxalase"/>
    <property type="match status" value="1"/>
</dbReference>
<dbReference type="Gene3D" id="3.10.180.10">
    <property type="entry name" value="2,3-Dihydroxybiphenyl 1,2-Dioxygenase, domain 1"/>
    <property type="match status" value="2"/>
</dbReference>
<dbReference type="OrthoDB" id="9803142at2"/>
<gene>
    <name evidence="2" type="ORF">E8M01_24825</name>
</gene>
<dbReference type="InterPro" id="IPR004360">
    <property type="entry name" value="Glyas_Fos-R_dOase_dom"/>
</dbReference>
<organism evidence="2 3">
    <name type="scientific">Phreatobacter stygius</name>
    <dbReference type="NCBI Taxonomy" id="1940610"/>
    <lineage>
        <taxon>Bacteria</taxon>
        <taxon>Pseudomonadati</taxon>
        <taxon>Pseudomonadota</taxon>
        <taxon>Alphaproteobacteria</taxon>
        <taxon>Hyphomicrobiales</taxon>
        <taxon>Phreatobacteraceae</taxon>
        <taxon>Phreatobacter</taxon>
    </lineage>
</organism>
<dbReference type="Proteomes" id="UP000298781">
    <property type="component" value="Chromosome"/>
</dbReference>
<proteinExistence type="predicted"/>
<evidence type="ECO:0000259" key="1">
    <source>
        <dbReference type="PROSITE" id="PS51819"/>
    </source>
</evidence>
<protein>
    <submittedName>
        <fullName evidence="2">Oxidoreductase</fullName>
    </submittedName>
</protein>
<dbReference type="SUPFAM" id="SSF54593">
    <property type="entry name" value="Glyoxalase/Bleomycin resistance protein/Dihydroxybiphenyl dioxygenase"/>
    <property type="match status" value="1"/>
</dbReference>
<keyword evidence="3" id="KW-1185">Reference proteome</keyword>
<accession>A0A4D7B0J8</accession>
<evidence type="ECO:0000313" key="2">
    <source>
        <dbReference type="EMBL" id="QCI67174.1"/>
    </source>
</evidence>
<reference evidence="2 3" key="1">
    <citation type="submission" date="2019-04" db="EMBL/GenBank/DDBJ databases">
        <title>Phreatobacter aquaticus sp. nov.</title>
        <authorList>
            <person name="Choi A."/>
        </authorList>
    </citation>
    <scope>NUCLEOTIDE SEQUENCE [LARGE SCALE GENOMIC DNA]</scope>
    <source>
        <strain evidence="2 3">KCTC 52518</strain>
    </source>
</reference>
<dbReference type="EMBL" id="CP039690">
    <property type="protein sequence ID" value="QCI67174.1"/>
    <property type="molecule type" value="Genomic_DNA"/>
</dbReference>
<dbReference type="KEGG" id="pstg:E8M01_24825"/>